<keyword evidence="2" id="KW-0472">Membrane</keyword>
<keyword evidence="4" id="KW-1185">Reference proteome</keyword>
<reference evidence="3 4" key="1">
    <citation type="journal article" date="2008" name="Int. J. Syst. Evol. Microbiol.">
        <title>Luteimonas marina sp. nov., isolated from seawater.</title>
        <authorList>
            <person name="Baik K.S."/>
            <person name="Park S.C."/>
            <person name="Kim M.S."/>
            <person name="Kim E.M."/>
            <person name="Park C."/>
            <person name="Chun J."/>
            <person name="Seong C.N."/>
        </authorList>
    </citation>
    <scope>NUCLEOTIDE SEQUENCE [LARGE SCALE GENOMIC DNA]</scope>
    <source>
        <strain evidence="3 4">FR1330</strain>
    </source>
</reference>
<comment type="caution">
    <text evidence="3">The sequence shown here is derived from an EMBL/GenBank/DDBJ whole genome shotgun (WGS) entry which is preliminary data.</text>
</comment>
<evidence type="ECO:0000313" key="3">
    <source>
        <dbReference type="EMBL" id="TWT21329.1"/>
    </source>
</evidence>
<feature type="transmembrane region" description="Helical" evidence="2">
    <location>
        <begin position="134"/>
        <end position="159"/>
    </location>
</feature>
<feature type="region of interest" description="Disordered" evidence="1">
    <location>
        <begin position="221"/>
        <end position="246"/>
    </location>
</feature>
<feature type="region of interest" description="Disordered" evidence="1">
    <location>
        <begin position="1"/>
        <end position="22"/>
    </location>
</feature>
<dbReference type="Proteomes" id="UP000319980">
    <property type="component" value="Unassembled WGS sequence"/>
</dbReference>
<gene>
    <name evidence="3" type="ORF">FQY83_08215</name>
</gene>
<feature type="transmembrane region" description="Helical" evidence="2">
    <location>
        <begin position="39"/>
        <end position="61"/>
    </location>
</feature>
<dbReference type="OrthoDB" id="6049234at2"/>
<evidence type="ECO:0000256" key="2">
    <source>
        <dbReference type="SAM" id="Phobius"/>
    </source>
</evidence>
<keyword evidence="2" id="KW-1133">Transmembrane helix</keyword>
<dbReference type="EMBL" id="VOHK01000003">
    <property type="protein sequence ID" value="TWT21329.1"/>
    <property type="molecule type" value="Genomic_DNA"/>
</dbReference>
<name>A0A5C5U6C4_9GAMM</name>
<keyword evidence="2" id="KW-0812">Transmembrane</keyword>
<sequence>MNQQDINPAAPAPAEAMPDAGGDRSVVSRVWDVFRREPMLLVTSSYVFVSVIGLWDSYWFYRRFDVQILEYLQSSDYFVAGLRRPAYLILLAWTLLTSVLALWPERWRRRHPGATARLDGRWWFRALIPRRGDWWAYFGLHPETMATLAAVVMMALVLFTHSGTRADRIREGGGQAVSVSVIDARGELAGDWRVLGTSSAFVFLWDVAAQRAELVPTDALAGIRPRPAPPADGDAGAAAAGGNGVE</sequence>
<feature type="compositionally biased region" description="Low complexity" evidence="1">
    <location>
        <begin position="221"/>
        <end position="238"/>
    </location>
</feature>
<dbReference type="AlphaFoldDB" id="A0A5C5U6C4"/>
<protein>
    <submittedName>
        <fullName evidence="3">Uncharacterized protein</fullName>
    </submittedName>
</protein>
<dbReference type="RefSeq" id="WP_146386949.1">
    <property type="nucleotide sequence ID" value="NZ_VOHK01000003.1"/>
</dbReference>
<proteinExistence type="predicted"/>
<feature type="transmembrane region" description="Helical" evidence="2">
    <location>
        <begin position="85"/>
        <end position="103"/>
    </location>
</feature>
<feature type="compositionally biased region" description="Low complexity" evidence="1">
    <location>
        <begin position="8"/>
        <end position="20"/>
    </location>
</feature>
<accession>A0A5C5U6C4</accession>
<evidence type="ECO:0000313" key="4">
    <source>
        <dbReference type="Proteomes" id="UP000319980"/>
    </source>
</evidence>
<organism evidence="3 4">
    <name type="scientific">Luteimonas marina</name>
    <dbReference type="NCBI Taxonomy" id="488485"/>
    <lineage>
        <taxon>Bacteria</taxon>
        <taxon>Pseudomonadati</taxon>
        <taxon>Pseudomonadota</taxon>
        <taxon>Gammaproteobacteria</taxon>
        <taxon>Lysobacterales</taxon>
        <taxon>Lysobacteraceae</taxon>
        <taxon>Luteimonas</taxon>
    </lineage>
</organism>
<evidence type="ECO:0000256" key="1">
    <source>
        <dbReference type="SAM" id="MobiDB-lite"/>
    </source>
</evidence>